<proteinExistence type="predicted"/>
<gene>
    <name evidence="2" type="ORF">ACFO3E_06990</name>
</gene>
<evidence type="ECO:0000256" key="1">
    <source>
        <dbReference type="SAM" id="MobiDB-lite"/>
    </source>
</evidence>
<dbReference type="EMBL" id="JBHSFZ010000008">
    <property type="protein sequence ID" value="MFC4593937.1"/>
    <property type="molecule type" value="Genomic_DNA"/>
</dbReference>
<organism evidence="2 3">
    <name type="scientific">Sphingobium tyrosinilyticum</name>
    <dbReference type="NCBI Taxonomy" id="2715436"/>
    <lineage>
        <taxon>Bacteria</taxon>
        <taxon>Pseudomonadati</taxon>
        <taxon>Pseudomonadota</taxon>
        <taxon>Alphaproteobacteria</taxon>
        <taxon>Sphingomonadales</taxon>
        <taxon>Sphingomonadaceae</taxon>
        <taxon>Sphingobium</taxon>
    </lineage>
</organism>
<name>A0ABV9EX38_9SPHN</name>
<protein>
    <submittedName>
        <fullName evidence="2">Uncharacterized protein</fullName>
    </submittedName>
</protein>
<comment type="caution">
    <text evidence="2">The sequence shown here is derived from an EMBL/GenBank/DDBJ whole genome shotgun (WGS) entry which is preliminary data.</text>
</comment>
<dbReference type="Proteomes" id="UP001595957">
    <property type="component" value="Unassembled WGS sequence"/>
</dbReference>
<feature type="compositionally biased region" description="Basic and acidic residues" evidence="1">
    <location>
        <begin position="54"/>
        <end position="64"/>
    </location>
</feature>
<sequence length="64" mass="7253">MPYQPKGSSKKSRHPDSQDWMIAPMDAADDPSGLRRKLGKWSMPKKNPVRKLAKSVDPRDHPSL</sequence>
<feature type="region of interest" description="Disordered" evidence="1">
    <location>
        <begin position="1"/>
        <end position="64"/>
    </location>
</feature>
<accession>A0ABV9EX38</accession>
<keyword evidence="3" id="KW-1185">Reference proteome</keyword>
<evidence type="ECO:0000313" key="3">
    <source>
        <dbReference type="Proteomes" id="UP001595957"/>
    </source>
</evidence>
<reference evidence="3" key="1">
    <citation type="journal article" date="2019" name="Int. J. Syst. Evol. Microbiol.">
        <title>The Global Catalogue of Microorganisms (GCM) 10K type strain sequencing project: providing services to taxonomists for standard genome sequencing and annotation.</title>
        <authorList>
            <consortium name="The Broad Institute Genomics Platform"/>
            <consortium name="The Broad Institute Genome Sequencing Center for Infectious Disease"/>
            <person name="Wu L."/>
            <person name="Ma J."/>
        </authorList>
    </citation>
    <scope>NUCLEOTIDE SEQUENCE [LARGE SCALE GENOMIC DNA]</scope>
    <source>
        <strain evidence="3">NBRC 103632</strain>
    </source>
</reference>
<evidence type="ECO:0000313" key="2">
    <source>
        <dbReference type="EMBL" id="MFC4593937.1"/>
    </source>
</evidence>